<dbReference type="Proteomes" id="UP000176850">
    <property type="component" value="Unassembled WGS sequence"/>
</dbReference>
<accession>A0A1F7GF01</accession>
<feature type="domain" description="Purple acid phosphatase N-terminal" evidence="1">
    <location>
        <begin position="50"/>
        <end position="125"/>
    </location>
</feature>
<evidence type="ECO:0000313" key="2">
    <source>
        <dbReference type="EMBL" id="OGK17415.1"/>
    </source>
</evidence>
<sequence>MDREKTMKFAAVGIGLIIATVVLWLGLQIVQGKFGKAATLTVQNFNCTGSGDNALAVTWEDNSSEKGVIRFRTSGTTNDLISLEDGIPENGGAGTFHHTVTLSLLSAQTTYEIRVGNDTTSGDVHECSTGGESTEIIPTTSAVKNDTLTAPTQPPGDQKLSVSEIKDRLQDGTFKDMLDCASSKQTTALSCAQAAKLLYANPSKTVSR</sequence>
<dbReference type="EMBL" id="MFZH01000047">
    <property type="protein sequence ID" value="OGK17415.1"/>
    <property type="molecule type" value="Genomic_DNA"/>
</dbReference>
<reference evidence="2 3" key="1">
    <citation type="journal article" date="2016" name="Nat. Commun.">
        <title>Thousands of microbial genomes shed light on interconnected biogeochemical processes in an aquifer system.</title>
        <authorList>
            <person name="Anantharaman K."/>
            <person name="Brown C.T."/>
            <person name="Hug L.A."/>
            <person name="Sharon I."/>
            <person name="Castelle C.J."/>
            <person name="Probst A.J."/>
            <person name="Thomas B.C."/>
            <person name="Singh A."/>
            <person name="Wilkins M.J."/>
            <person name="Karaoz U."/>
            <person name="Brodie E.L."/>
            <person name="Williams K.H."/>
            <person name="Hubbard S.S."/>
            <person name="Banfield J.F."/>
        </authorList>
    </citation>
    <scope>NUCLEOTIDE SEQUENCE [LARGE SCALE GENOMIC DNA]</scope>
</reference>
<name>A0A1F7GF01_9BACT</name>
<protein>
    <recommendedName>
        <fullName evidence="1">Purple acid phosphatase N-terminal domain-containing protein</fullName>
    </recommendedName>
</protein>
<gene>
    <name evidence="2" type="ORF">A2799_01740</name>
</gene>
<evidence type="ECO:0000313" key="3">
    <source>
        <dbReference type="Proteomes" id="UP000176850"/>
    </source>
</evidence>
<proteinExistence type="predicted"/>
<evidence type="ECO:0000259" key="1">
    <source>
        <dbReference type="Pfam" id="PF16656"/>
    </source>
</evidence>
<comment type="caution">
    <text evidence="2">The sequence shown here is derived from an EMBL/GenBank/DDBJ whole genome shotgun (WGS) entry which is preliminary data.</text>
</comment>
<dbReference type="GO" id="GO:0046872">
    <property type="term" value="F:metal ion binding"/>
    <property type="evidence" value="ECO:0007669"/>
    <property type="project" value="InterPro"/>
</dbReference>
<dbReference type="AlphaFoldDB" id="A0A1F7GF01"/>
<dbReference type="Pfam" id="PF16656">
    <property type="entry name" value="Pur_ac_phosph_N"/>
    <property type="match status" value="1"/>
</dbReference>
<organism evidence="2 3">
    <name type="scientific">Candidatus Roizmanbacteria bacterium RIFCSPHIGHO2_01_FULL_39_24</name>
    <dbReference type="NCBI Taxonomy" id="1802032"/>
    <lineage>
        <taxon>Bacteria</taxon>
        <taxon>Candidatus Roizmaniibacteriota</taxon>
    </lineage>
</organism>
<dbReference type="InterPro" id="IPR015914">
    <property type="entry name" value="PAPs_N"/>
</dbReference>
<dbReference type="GO" id="GO:0003993">
    <property type="term" value="F:acid phosphatase activity"/>
    <property type="evidence" value="ECO:0007669"/>
    <property type="project" value="InterPro"/>
</dbReference>